<evidence type="ECO:0000313" key="3">
    <source>
        <dbReference type="Proteomes" id="UP001138768"/>
    </source>
</evidence>
<sequence length="162" mass="17295">MMTTRIYIRARDPQNGRRLVEELIADGIHPEALTLIGQQLPSGLPVKTRRWRSDASALLRGALIGAAGLLAVSLLLLQALQPFALLTLIVIGAAIGGGWWLRRNRSANLPLSAQQQALQGGELLILADIPDAEAPQIEERVSQGHPELLVLGPDAGGSPPFP</sequence>
<comment type="caution">
    <text evidence="2">The sequence shown here is derived from an EMBL/GenBank/DDBJ whole genome shotgun (WGS) entry which is preliminary data.</text>
</comment>
<protein>
    <recommendedName>
        <fullName evidence="4">DUF1269 domain-containing protein</fullName>
    </recommendedName>
</protein>
<dbReference type="EMBL" id="NRRY01000049">
    <property type="protein sequence ID" value="MBK1620816.1"/>
    <property type="molecule type" value="Genomic_DNA"/>
</dbReference>
<evidence type="ECO:0000256" key="1">
    <source>
        <dbReference type="SAM" id="Phobius"/>
    </source>
</evidence>
<keyword evidence="1" id="KW-0472">Membrane</keyword>
<keyword evidence="1" id="KW-1133">Transmembrane helix</keyword>
<keyword evidence="1" id="KW-0812">Transmembrane</keyword>
<feature type="transmembrane region" description="Helical" evidence="1">
    <location>
        <begin position="83"/>
        <end position="101"/>
    </location>
</feature>
<evidence type="ECO:0000313" key="2">
    <source>
        <dbReference type="EMBL" id="MBK1620816.1"/>
    </source>
</evidence>
<proteinExistence type="predicted"/>
<dbReference type="AlphaFoldDB" id="A0A9X0WCE7"/>
<reference evidence="2 3" key="1">
    <citation type="journal article" date="2020" name="Microorganisms">
        <title>Osmotic Adaptation and Compatible Solute Biosynthesis of Phototrophic Bacteria as Revealed from Genome Analyses.</title>
        <authorList>
            <person name="Imhoff J.F."/>
            <person name="Rahn T."/>
            <person name="Kunzel S."/>
            <person name="Keller A."/>
            <person name="Neulinger S.C."/>
        </authorList>
    </citation>
    <scope>NUCLEOTIDE SEQUENCE [LARGE SCALE GENOMIC DNA]</scope>
    <source>
        <strain evidence="2 3">DSM 25653</strain>
    </source>
</reference>
<organism evidence="2 3">
    <name type="scientific">Lamprobacter modestohalophilus</name>
    <dbReference type="NCBI Taxonomy" id="1064514"/>
    <lineage>
        <taxon>Bacteria</taxon>
        <taxon>Pseudomonadati</taxon>
        <taxon>Pseudomonadota</taxon>
        <taxon>Gammaproteobacteria</taxon>
        <taxon>Chromatiales</taxon>
        <taxon>Chromatiaceae</taxon>
        <taxon>Lamprobacter</taxon>
    </lineage>
</organism>
<keyword evidence="3" id="KW-1185">Reference proteome</keyword>
<dbReference type="Proteomes" id="UP001138768">
    <property type="component" value="Unassembled WGS sequence"/>
</dbReference>
<name>A0A9X0WCE7_9GAMM</name>
<evidence type="ECO:0008006" key="4">
    <source>
        <dbReference type="Google" id="ProtNLM"/>
    </source>
</evidence>
<feature type="transmembrane region" description="Helical" evidence="1">
    <location>
        <begin position="57"/>
        <end position="77"/>
    </location>
</feature>
<accession>A0A9X0WCE7</accession>
<gene>
    <name evidence="2" type="ORF">CKO42_20760</name>
</gene>